<keyword evidence="14" id="KW-1185">Reference proteome</keyword>
<evidence type="ECO:0000256" key="8">
    <source>
        <dbReference type="PROSITE-ProRule" id="PRU00277"/>
    </source>
</evidence>
<proteinExistence type="inferred from homology"/>
<sequence length="621" mass="70737">MAKGRGGEGARELDHTPTWAVSMWFKKRRKESLYEALEKIKSELMVLGFISLILTFGQNYIAKICIPIEVADTMLPCLKEEKNKKLKHDLFEDRADYFRRLLSDERRILAGDNTGSGCKEGYLPLISLNGLHQLHIFIFFLAVFHVMYSAITMLLGKLKIRGWKQWEQEIVTDNEMMNDPRSFRLTNQTSFVKNHTSYWMRNPFSFYVICFFRQFFQSVRKADYLTMRHGFITVHLAPGSRFNFQKYIKRSLEDDFKVVVGISPILWASVVLFLLLNVHGWAVMYLITLTPLIVILSVGTKLQGIISQMALEIMERHTVIQGIPLVQVSDNYFWFCWPELVLHLIHFVLFQNAFEITYFLWIWYEYGLRSCFHDDFVLTITRVILGVGVQFLCSYITLPLYALVTQMGSTMKRSIFDDQTSKALRQWHKKAMLKRNQRSPDSASTKSLGGVANSPDVEVVTMPKQTANIMASVDNGDQPDGLKYYDVVEGKGPVAEKGATVQVHFDCLYRGITAVSSRESKLLAGNRAIAQLYEFKVGSVPGKERKRDFVDNPNGLFSAQAAPKPPPAMYSATEGMKVGGKRTVIVPPEAGYGNKGMNEIPPGASFEMNIELLQVTRPEVK</sequence>
<dbReference type="Gene3D" id="3.10.50.40">
    <property type="match status" value="1"/>
</dbReference>
<dbReference type="PANTHER" id="PTHR31942:SF53">
    <property type="entry name" value="MLO-LIKE PROTEIN 5-RELATED"/>
    <property type="match status" value="1"/>
</dbReference>
<dbReference type="GO" id="GO:0016020">
    <property type="term" value="C:membrane"/>
    <property type="evidence" value="ECO:0007669"/>
    <property type="project" value="UniProtKB-SubCell"/>
</dbReference>
<dbReference type="FunFam" id="3.10.50.40:FF:000036">
    <property type="entry name" value="Peptidylprolyl isomerase"/>
    <property type="match status" value="1"/>
</dbReference>
<keyword evidence="6 9" id="KW-0472">Membrane</keyword>
<dbReference type="PANTHER" id="PTHR31942">
    <property type="entry name" value="MLO-LIKE PROTEIN 1"/>
    <property type="match status" value="1"/>
</dbReference>
<protein>
    <recommendedName>
        <fullName evidence="9">MLO-like protein</fullName>
    </recommendedName>
</protein>
<keyword evidence="4 9" id="KW-0611">Plant defense</keyword>
<dbReference type="GO" id="GO:0005516">
    <property type="term" value="F:calmodulin binding"/>
    <property type="evidence" value="ECO:0007669"/>
    <property type="project" value="UniProtKB-KW"/>
</dbReference>
<evidence type="ECO:0000256" key="10">
    <source>
        <dbReference type="SAM" id="MobiDB-lite"/>
    </source>
</evidence>
<dbReference type="InterPro" id="IPR046357">
    <property type="entry name" value="PPIase_dom_sf"/>
</dbReference>
<comment type="similarity">
    <text evidence="2 9">Belongs to the MLO family.</text>
</comment>
<dbReference type="SUPFAM" id="SSF54534">
    <property type="entry name" value="FKBP-like"/>
    <property type="match status" value="1"/>
</dbReference>
<dbReference type="Pfam" id="PF03094">
    <property type="entry name" value="Mlo"/>
    <property type="match status" value="1"/>
</dbReference>
<keyword evidence="8" id="KW-0413">Isomerase</keyword>
<feature type="transmembrane region" description="Helical" evidence="11">
    <location>
        <begin position="282"/>
        <end position="299"/>
    </location>
</feature>
<dbReference type="Pfam" id="PF00254">
    <property type="entry name" value="FKBP_C"/>
    <property type="match status" value="1"/>
</dbReference>
<evidence type="ECO:0000256" key="4">
    <source>
        <dbReference type="ARBA" id="ARBA00022821"/>
    </source>
</evidence>
<organism evidence="13 14">
    <name type="scientific">Acer yangbiense</name>
    <dbReference type="NCBI Taxonomy" id="1000413"/>
    <lineage>
        <taxon>Eukaryota</taxon>
        <taxon>Viridiplantae</taxon>
        <taxon>Streptophyta</taxon>
        <taxon>Embryophyta</taxon>
        <taxon>Tracheophyta</taxon>
        <taxon>Spermatophyta</taxon>
        <taxon>Magnoliopsida</taxon>
        <taxon>eudicotyledons</taxon>
        <taxon>Gunneridae</taxon>
        <taxon>Pentapetalae</taxon>
        <taxon>rosids</taxon>
        <taxon>malvids</taxon>
        <taxon>Sapindales</taxon>
        <taxon>Sapindaceae</taxon>
        <taxon>Hippocastanoideae</taxon>
        <taxon>Acereae</taxon>
        <taxon>Acer</taxon>
    </lineage>
</organism>
<feature type="domain" description="PPIase FKBP-type" evidence="12">
    <location>
        <begin position="498"/>
        <end position="616"/>
    </location>
</feature>
<keyword evidence="9" id="KW-0112">Calmodulin-binding</keyword>
<evidence type="ECO:0000256" key="9">
    <source>
        <dbReference type="RuleBase" id="RU280816"/>
    </source>
</evidence>
<dbReference type="GO" id="GO:0003755">
    <property type="term" value="F:peptidyl-prolyl cis-trans isomerase activity"/>
    <property type="evidence" value="ECO:0007669"/>
    <property type="project" value="UniProtKB-KW"/>
</dbReference>
<evidence type="ECO:0000256" key="11">
    <source>
        <dbReference type="SAM" id="Phobius"/>
    </source>
</evidence>
<accession>A0A5C7H651</accession>
<dbReference type="InterPro" id="IPR001179">
    <property type="entry name" value="PPIase_FKBP_dom"/>
</dbReference>
<keyword evidence="5 9" id="KW-1133">Transmembrane helix</keyword>
<dbReference type="Proteomes" id="UP000323000">
    <property type="component" value="Chromosome 10"/>
</dbReference>
<dbReference type="AlphaFoldDB" id="A0A5C7H651"/>
<evidence type="ECO:0000313" key="13">
    <source>
        <dbReference type="EMBL" id="TXG51892.1"/>
    </source>
</evidence>
<feature type="transmembrane region" description="Helical" evidence="11">
    <location>
        <begin position="134"/>
        <end position="155"/>
    </location>
</feature>
<dbReference type="InterPro" id="IPR004326">
    <property type="entry name" value="Mlo"/>
</dbReference>
<evidence type="ECO:0000256" key="6">
    <source>
        <dbReference type="ARBA" id="ARBA00023136"/>
    </source>
</evidence>
<evidence type="ECO:0000313" key="14">
    <source>
        <dbReference type="Proteomes" id="UP000323000"/>
    </source>
</evidence>
<dbReference type="EMBL" id="VAHF01000010">
    <property type="protein sequence ID" value="TXG51892.1"/>
    <property type="molecule type" value="Genomic_DNA"/>
</dbReference>
<reference evidence="14" key="1">
    <citation type="journal article" date="2019" name="Gigascience">
        <title>De novo genome assembly of the endangered Acer yangbiense, a plant species with extremely small populations endemic to Yunnan Province, China.</title>
        <authorList>
            <person name="Yang J."/>
            <person name="Wariss H.M."/>
            <person name="Tao L."/>
            <person name="Zhang R."/>
            <person name="Yun Q."/>
            <person name="Hollingsworth P."/>
            <person name="Dao Z."/>
            <person name="Luo G."/>
            <person name="Guo H."/>
            <person name="Ma Y."/>
            <person name="Sun W."/>
        </authorList>
    </citation>
    <scope>NUCLEOTIDE SEQUENCE [LARGE SCALE GENOMIC DNA]</scope>
    <source>
        <strain evidence="14">cv. Malutang</strain>
    </source>
</reference>
<evidence type="ECO:0000256" key="1">
    <source>
        <dbReference type="ARBA" id="ARBA00004141"/>
    </source>
</evidence>
<comment type="catalytic activity">
    <reaction evidence="8">
        <text>[protein]-peptidylproline (omega=180) = [protein]-peptidylproline (omega=0)</text>
        <dbReference type="Rhea" id="RHEA:16237"/>
        <dbReference type="Rhea" id="RHEA-COMP:10747"/>
        <dbReference type="Rhea" id="RHEA-COMP:10748"/>
        <dbReference type="ChEBI" id="CHEBI:83833"/>
        <dbReference type="ChEBI" id="CHEBI:83834"/>
        <dbReference type="EC" id="5.2.1.8"/>
    </reaction>
</comment>
<evidence type="ECO:0000256" key="2">
    <source>
        <dbReference type="ARBA" id="ARBA00006574"/>
    </source>
</evidence>
<dbReference type="PROSITE" id="PS50059">
    <property type="entry name" value="FKBP_PPIASE"/>
    <property type="match status" value="1"/>
</dbReference>
<keyword evidence="8" id="KW-0697">Rotamase</keyword>
<comment type="domain">
    <text evidence="9">The C-terminus contains a calmodulin-binding domain, which binds calmodulin in a calcium-dependent fashion.</text>
</comment>
<feature type="transmembrane region" description="Helical" evidence="11">
    <location>
        <begin position="340"/>
        <end position="363"/>
    </location>
</feature>
<feature type="transmembrane region" description="Helical" evidence="11">
    <location>
        <begin position="383"/>
        <end position="404"/>
    </location>
</feature>
<evidence type="ECO:0000259" key="12">
    <source>
        <dbReference type="PROSITE" id="PS50059"/>
    </source>
</evidence>
<evidence type="ECO:0000256" key="7">
    <source>
        <dbReference type="ARBA" id="ARBA00023265"/>
    </source>
</evidence>
<evidence type="ECO:0000256" key="3">
    <source>
        <dbReference type="ARBA" id="ARBA00022692"/>
    </source>
</evidence>
<feature type="transmembrane region" description="Helical" evidence="11">
    <location>
        <begin position="256"/>
        <end position="276"/>
    </location>
</feature>
<comment type="subcellular location">
    <subcellularLocation>
        <location evidence="1 9">Membrane</location>
        <topology evidence="1 9">Multi-pass membrane protein</topology>
    </subcellularLocation>
</comment>
<dbReference type="OrthoDB" id="1388414at2759"/>
<comment type="caution">
    <text evidence="13">The sequence shown here is derived from an EMBL/GenBank/DDBJ whole genome shotgun (WGS) entry which is preliminary data.</text>
</comment>
<keyword evidence="7 9" id="KW-0568">Pathogenesis-related protein</keyword>
<comment type="function">
    <text evidence="9">May be involved in modulation of pathogen defense and leaf cell death.</text>
</comment>
<evidence type="ECO:0000256" key="5">
    <source>
        <dbReference type="ARBA" id="ARBA00022989"/>
    </source>
</evidence>
<feature type="region of interest" description="Disordered" evidence="10">
    <location>
        <begin position="432"/>
        <end position="452"/>
    </location>
</feature>
<dbReference type="GO" id="GO:0006952">
    <property type="term" value="P:defense response"/>
    <property type="evidence" value="ECO:0007669"/>
    <property type="project" value="UniProtKB-KW"/>
</dbReference>
<gene>
    <name evidence="9" type="primary">MLO</name>
    <name evidence="13" type="ORF">EZV62_021061</name>
</gene>
<keyword evidence="3 9" id="KW-0812">Transmembrane</keyword>
<name>A0A5C7H651_9ROSI</name>